<protein>
    <recommendedName>
        <fullName evidence="4">Vacuolar protein sorting-associated protein 51 homolog</fullName>
    </recommendedName>
</protein>
<gene>
    <name evidence="2" type="ORF">KUCA_T00004711001</name>
</gene>
<reference evidence="2" key="2">
    <citation type="submission" date="2014-02" db="EMBL/GenBank/DDBJ databases">
        <title>Complete DNA sequence of /Kuraishia capsulata/ illustrates novel genomic features among budding yeasts (/Saccharomycotina/).</title>
        <authorList>
            <person name="Morales L."/>
            <person name="Noel B."/>
            <person name="Porcel B."/>
            <person name="Marcet-Houben M."/>
            <person name="Hullo M-F."/>
            <person name="Sacerdot C."/>
            <person name="Tekaia F."/>
            <person name="Leh-Louis V."/>
            <person name="Despons L."/>
            <person name="Khanna V."/>
            <person name="Aury J-M."/>
            <person name="Barbe V."/>
            <person name="Couloux A."/>
            <person name="Labadie K."/>
            <person name="Pelletier E."/>
            <person name="Souciet J-L."/>
            <person name="Boekhout T."/>
            <person name="Gabaldon T."/>
            <person name="Wincker P."/>
            <person name="Dujon B."/>
        </authorList>
    </citation>
    <scope>NUCLEOTIDE SEQUENCE</scope>
    <source>
        <strain evidence="2">CBS 1993</strain>
    </source>
</reference>
<dbReference type="HOGENOM" id="CLU_1230112_0_0_1"/>
<name>W6MTX4_9ASCO</name>
<dbReference type="Pfam" id="PF08700">
    <property type="entry name" value="VPS51_Exo84_N"/>
    <property type="match status" value="1"/>
</dbReference>
<dbReference type="RefSeq" id="XP_022460717.1">
    <property type="nucleotide sequence ID" value="XM_022601476.1"/>
</dbReference>
<dbReference type="AlphaFoldDB" id="W6MTX4"/>
<feature type="compositionally biased region" description="Basic and acidic residues" evidence="1">
    <location>
        <begin position="37"/>
        <end position="48"/>
    </location>
</feature>
<dbReference type="Proteomes" id="UP000019384">
    <property type="component" value="Unassembled WGS sequence"/>
</dbReference>
<accession>W6MTX4</accession>
<organism evidence="2 3">
    <name type="scientific">Kuraishia capsulata CBS 1993</name>
    <dbReference type="NCBI Taxonomy" id="1382522"/>
    <lineage>
        <taxon>Eukaryota</taxon>
        <taxon>Fungi</taxon>
        <taxon>Dikarya</taxon>
        <taxon>Ascomycota</taxon>
        <taxon>Saccharomycotina</taxon>
        <taxon>Pichiomycetes</taxon>
        <taxon>Pichiales</taxon>
        <taxon>Pichiaceae</taxon>
        <taxon>Kuraishia</taxon>
    </lineage>
</organism>
<sequence length="225" mass="25514">MTETLSHKKGIKITSNLSTNRRQALKEFYKLQESQKQRLQELAEERAEAQPVQPTEIQQATTDEPDDGPNTDTKEPSLEDFEEFVKSSEFKTLLKVENKICEELNSNQSEIKSIIYNNYYELIKINDVLLNMKKRNEGTTDGDSDDVISNLSKIKSRVVELRGMDMNVIPSGSAKNKSLQKSLGGVLVAPRIPRDSLKTIEDMLPDLNGESLILQMNELKRKALN</sequence>
<feature type="region of interest" description="Disordered" evidence="1">
    <location>
        <begin position="37"/>
        <end position="77"/>
    </location>
</feature>
<dbReference type="OrthoDB" id="203678at2759"/>
<reference evidence="2" key="1">
    <citation type="submission" date="2013-12" db="EMBL/GenBank/DDBJ databases">
        <authorList>
            <person name="Genoscope - CEA"/>
        </authorList>
    </citation>
    <scope>NUCLEOTIDE SEQUENCE</scope>
    <source>
        <strain evidence="2">CBS 1993</strain>
    </source>
</reference>
<proteinExistence type="predicted"/>
<evidence type="ECO:0000313" key="2">
    <source>
        <dbReference type="EMBL" id="CDK28727.1"/>
    </source>
</evidence>
<dbReference type="GeneID" id="34522105"/>
<evidence type="ECO:0008006" key="4">
    <source>
        <dbReference type="Google" id="ProtNLM"/>
    </source>
</evidence>
<dbReference type="EMBL" id="HG793129">
    <property type="protein sequence ID" value="CDK28727.1"/>
    <property type="molecule type" value="Genomic_DNA"/>
</dbReference>
<dbReference type="STRING" id="1382522.W6MTX4"/>
<evidence type="ECO:0000256" key="1">
    <source>
        <dbReference type="SAM" id="MobiDB-lite"/>
    </source>
</evidence>
<keyword evidence="3" id="KW-1185">Reference proteome</keyword>
<feature type="compositionally biased region" description="Polar residues" evidence="1">
    <location>
        <begin position="52"/>
        <end position="62"/>
    </location>
</feature>
<evidence type="ECO:0000313" key="3">
    <source>
        <dbReference type="Proteomes" id="UP000019384"/>
    </source>
</evidence>